<gene>
    <name evidence="4" type="ORF">KUTeg_000115</name>
</gene>
<proteinExistence type="inferred from homology"/>
<keyword evidence="5" id="KW-1185">Reference proteome</keyword>
<evidence type="ECO:0000256" key="2">
    <source>
        <dbReference type="ARBA" id="ARBA00023157"/>
    </source>
</evidence>
<dbReference type="Pfam" id="PF08583">
    <property type="entry name" value="Cmc1"/>
    <property type="match status" value="1"/>
</dbReference>
<keyword evidence="2" id="KW-1015">Disulfide bond</keyword>
<dbReference type="Proteomes" id="UP001217089">
    <property type="component" value="Unassembled WGS sequence"/>
</dbReference>
<evidence type="ECO:0000313" key="5">
    <source>
        <dbReference type="Proteomes" id="UP001217089"/>
    </source>
</evidence>
<organism evidence="4 5">
    <name type="scientific">Tegillarca granosa</name>
    <name type="common">Malaysian cockle</name>
    <name type="synonym">Anadara granosa</name>
    <dbReference type="NCBI Taxonomy" id="220873"/>
    <lineage>
        <taxon>Eukaryota</taxon>
        <taxon>Metazoa</taxon>
        <taxon>Spiralia</taxon>
        <taxon>Lophotrochozoa</taxon>
        <taxon>Mollusca</taxon>
        <taxon>Bivalvia</taxon>
        <taxon>Autobranchia</taxon>
        <taxon>Pteriomorphia</taxon>
        <taxon>Arcoida</taxon>
        <taxon>Arcoidea</taxon>
        <taxon>Arcidae</taxon>
        <taxon>Tegillarca</taxon>
    </lineage>
</organism>
<protein>
    <recommendedName>
        <fullName evidence="3">COX assembly mitochondrial protein</fullName>
    </recommendedName>
</protein>
<evidence type="ECO:0000256" key="3">
    <source>
        <dbReference type="RuleBase" id="RU364104"/>
    </source>
</evidence>
<comment type="similarity">
    <text evidence="1 3">Belongs to the CMC family.</text>
</comment>
<name>A0ABQ9FWQ9_TEGGR</name>
<keyword evidence="3" id="KW-0496">Mitochondrion</keyword>
<evidence type="ECO:0000313" key="4">
    <source>
        <dbReference type="EMBL" id="KAJ8321644.1"/>
    </source>
</evidence>
<comment type="caution">
    <text evidence="4">The sequence shown here is derived from an EMBL/GenBank/DDBJ whole genome shotgun (WGS) entry which is preliminary data.</text>
</comment>
<accession>A0ABQ9FWQ9</accession>
<sequence>MGLFYSRVRTDHSVLPPHMTGGPMGFGDPDDHTLRKIEEDVVIPEKVRRRSRREKCPDLVKAFSRCGREAGLLITVKCEDERKELVDCLVKWFHDKEFVEETTKEYIRQRSVYRRTGQNIEYQERMEQLRENTRKQFWEDFEKKKQENLKNENKENT</sequence>
<dbReference type="EMBL" id="JARBDR010000018">
    <property type="protein sequence ID" value="KAJ8321644.1"/>
    <property type="molecule type" value="Genomic_DNA"/>
</dbReference>
<reference evidence="4 5" key="1">
    <citation type="submission" date="2022-12" db="EMBL/GenBank/DDBJ databases">
        <title>Chromosome-level genome of Tegillarca granosa.</title>
        <authorList>
            <person name="Kim J."/>
        </authorList>
    </citation>
    <scope>NUCLEOTIDE SEQUENCE [LARGE SCALE GENOMIC DNA]</scope>
    <source>
        <strain evidence="4">Teg-2019</strain>
        <tissue evidence="4">Adductor muscle</tissue>
    </source>
</reference>
<comment type="subcellular location">
    <subcellularLocation>
        <location evidence="3">Mitochondrion</location>
    </subcellularLocation>
</comment>
<evidence type="ECO:0000256" key="1">
    <source>
        <dbReference type="ARBA" id="ARBA00007347"/>
    </source>
</evidence>
<dbReference type="InterPro" id="IPR013892">
    <property type="entry name" value="Cyt_c_biogenesis_Cmc1-like"/>
</dbReference>